<gene>
    <name evidence="2" type="ORF">ABS765_09250</name>
</gene>
<evidence type="ECO:0000313" key="2">
    <source>
        <dbReference type="EMBL" id="MFL9834215.1"/>
    </source>
</evidence>
<protein>
    <submittedName>
        <fullName evidence="2">STM3941 family protein</fullName>
    </submittedName>
</protein>
<proteinExistence type="predicted"/>
<keyword evidence="3" id="KW-1185">Reference proteome</keyword>
<evidence type="ECO:0000313" key="3">
    <source>
        <dbReference type="Proteomes" id="UP001629058"/>
    </source>
</evidence>
<feature type="transmembrane region" description="Helical" evidence="1">
    <location>
        <begin position="58"/>
        <end position="80"/>
    </location>
</feature>
<dbReference type="EMBL" id="JBELPY010000004">
    <property type="protein sequence ID" value="MFL9834215.1"/>
    <property type="molecule type" value="Genomic_DNA"/>
</dbReference>
<evidence type="ECO:0000256" key="1">
    <source>
        <dbReference type="SAM" id="Phobius"/>
    </source>
</evidence>
<comment type="caution">
    <text evidence="2">The sequence shown here is derived from an EMBL/GenBank/DDBJ whole genome shotgun (WGS) entry which is preliminary data.</text>
</comment>
<dbReference type="Proteomes" id="UP001629058">
    <property type="component" value="Unassembled WGS sequence"/>
</dbReference>
<keyword evidence="1" id="KW-0472">Membrane</keyword>
<name>A0ABW8Y4B7_9FLAO</name>
<accession>A0ABW8Y4B7</accession>
<dbReference type="InterPro" id="IPR048136">
    <property type="entry name" value="STM3941-like"/>
</dbReference>
<dbReference type="RefSeq" id="WP_408089826.1">
    <property type="nucleotide sequence ID" value="NZ_JBELPY010000004.1"/>
</dbReference>
<sequence>MKTKSHNGEIKIPLSKLKMTLLLLGAVLFVALGLWLIFGSFESYSGSYSRYSYVKEPIFRIPVGLLSVVFFGLCAILIFLKLLDGKEGLIINEKGIFDNSGYFSIGLIIWSDIISIENIKQKDNNFILVRVKNPKTYINKARGFMHLKAMRANYKWYNSPIMISANSLQINNKELYTLLMNKMEEFKN</sequence>
<dbReference type="NCBIfam" id="NF041635">
    <property type="entry name" value="STM3941_fam"/>
    <property type="match status" value="1"/>
</dbReference>
<reference evidence="2 3" key="1">
    <citation type="submission" date="2024-06" db="EMBL/GenBank/DDBJ databases">
        <authorList>
            <person name="Kaempfer P."/>
            <person name="Viver T."/>
        </authorList>
    </citation>
    <scope>NUCLEOTIDE SEQUENCE [LARGE SCALE GENOMIC DNA]</scope>
    <source>
        <strain evidence="2 3">ST-37</strain>
    </source>
</reference>
<organism evidence="2 3">
    <name type="scientific">Chryseobacterium terrae</name>
    <dbReference type="NCBI Taxonomy" id="3163299"/>
    <lineage>
        <taxon>Bacteria</taxon>
        <taxon>Pseudomonadati</taxon>
        <taxon>Bacteroidota</taxon>
        <taxon>Flavobacteriia</taxon>
        <taxon>Flavobacteriales</taxon>
        <taxon>Weeksellaceae</taxon>
        <taxon>Chryseobacterium group</taxon>
        <taxon>Chryseobacterium</taxon>
    </lineage>
</organism>
<feature type="transmembrane region" description="Helical" evidence="1">
    <location>
        <begin position="21"/>
        <end position="38"/>
    </location>
</feature>
<keyword evidence="1" id="KW-1133">Transmembrane helix</keyword>
<keyword evidence="1" id="KW-0812">Transmembrane</keyword>